<protein>
    <submittedName>
        <fullName evidence="2">Rhs family protein</fullName>
    </submittedName>
</protein>
<feature type="region of interest" description="Disordered" evidence="1">
    <location>
        <begin position="2583"/>
        <end position="2620"/>
    </location>
</feature>
<dbReference type="NCBIfam" id="TIGR03696">
    <property type="entry name" value="Rhs_assc_core"/>
    <property type="match status" value="1"/>
</dbReference>
<gene>
    <name evidence="2" type="ORF">DB30_07340</name>
</gene>
<evidence type="ECO:0000313" key="2">
    <source>
        <dbReference type="EMBL" id="KIG14003.1"/>
    </source>
</evidence>
<dbReference type="PANTHER" id="PTHR32305">
    <property type="match status" value="1"/>
</dbReference>
<dbReference type="Gene3D" id="2.180.10.10">
    <property type="entry name" value="RHS repeat-associated core"/>
    <property type="match status" value="1"/>
</dbReference>
<organism evidence="2 3">
    <name type="scientific">Enhygromyxa salina</name>
    <dbReference type="NCBI Taxonomy" id="215803"/>
    <lineage>
        <taxon>Bacteria</taxon>
        <taxon>Pseudomonadati</taxon>
        <taxon>Myxococcota</taxon>
        <taxon>Polyangia</taxon>
        <taxon>Nannocystales</taxon>
        <taxon>Nannocystaceae</taxon>
        <taxon>Enhygromyxa</taxon>
    </lineage>
</organism>
<name>A0A0C1ZSE9_9BACT</name>
<evidence type="ECO:0000313" key="3">
    <source>
        <dbReference type="Proteomes" id="UP000031599"/>
    </source>
</evidence>
<dbReference type="Proteomes" id="UP000031599">
    <property type="component" value="Unassembled WGS sequence"/>
</dbReference>
<reference evidence="2 3" key="1">
    <citation type="submission" date="2014-12" db="EMBL/GenBank/DDBJ databases">
        <title>Genome assembly of Enhygromyxa salina DSM 15201.</title>
        <authorList>
            <person name="Sharma G."/>
            <person name="Subramanian S."/>
        </authorList>
    </citation>
    <scope>NUCLEOTIDE SEQUENCE [LARGE SCALE GENOMIC DNA]</scope>
    <source>
        <strain evidence="2 3">DSM 15201</strain>
    </source>
</reference>
<dbReference type="InterPro" id="IPR050708">
    <property type="entry name" value="T6SS_VgrG/RHS"/>
</dbReference>
<sequence length="2812" mass="296923">MSKQASSPSVPSIRSFQFNATTAGGVKDSVNLFRGDVNLEQPLFTMPGRTETTDVKVSLLYQSNVHHDAMTFNRGAPTSVVGLGWSCPGDSIELQGSPAEANGNRHYALVRNGGSNPLIREPEQPLLFELSAAEAGGLAPGQVVPQSVVAAFGQHGLAVDPSATVAAATEPEGWLRILDEVEQREFLLQPTATGWTAFDGGEAYQLVQFQFSKVLYYPTWERWVVIDDSGQSSSYGGLTGPGVGGFASSVGNSIEWAVVWTSESGVAQWSGASSQPVGQQQRARAWNLASKTNLWGDRIQYAYNEQWPVDPSSGVRPVVEQLVCSGGQPYTKACYLTSITDVFGRRAVFVYNDKLWASGVGAPREYADPHRPTPGNAANGWQDRYETQYLASIEVADPEGAPLYAVALSYAPRPGNGSASAVANVNPNPTDGDPGDFYKRYLTAVTLTNELGVAQPPVCFNYYLDATDEPGYSPGALASATSTTGGTARWRYTEQQLDLCDRALEVVPPAEFGTAVTPRTWFGDDYAVSMWFDLLGNRASLAIHTWQGRWDAWTPAWGPILATESSGFDLDSLEVVTGSDFVAISYVSAGQRKVYVFNKDPRTTGNWTPAEISGVETGPSTPCLSYSTSYGPATLSAGATFLMVHYAPALQSYAYDRVTWRWSTREWSIFTSTIGDGAQLVAQAEYYLTLDAQGRYALTYLDAQLNWRSGGSGSLSNLNDPSKAVLIPGSSVVVVGQLVSSGSTSLSYGVSMLQWDANYQIQVSSFSATDSVQINWIPQLIDDTMVAVGGRMWRFDGLNWFLNEALVIAAPASGWNQRFAYGPDYAIQVYVDASEHVAPDGARVVGYDAGEVGSWLGARAIPSSASFGSTDAWPSAGTSDYLTIGEYLYYRDDAADWSAVIQAGPSENLGDLIGSGVALDTNATVNQGPAFIAFNATNTATGARAPTAAFVLGNGQALAETDIGAGMRMITGTDPDHGQPGVTPAGPATLLLIPDSAVSFTQASSYTLYRYVGNQLDGKIRHYQVSTFETDNGFGDPLATAIRVDPETAACDPSGQWIKYYRSVVAPGVATVELDPATELPASGDAPYGFVTVRYLNGVEQVVGETLGASALDGMMLALEAHDDQGRQLSAVELDWDVYQAIAPDPSNAAIPSRPLRGGFAVQAGGSLVKDGVSSARTNSFCTDGFDAPFSTTPLSTSTSGVGSSGVLETQTTRSYLAIQLDDAVSQGVFRTLNLRAQPIQTTTAWQRAGQASLVTAASASTWKLWASQLGASVVVPAKQASFSWLGDPARVQFPFPSYQPNSSIEGWRRTECVTVRNDRGSSTESLDAMNVAQSVLYDQTGSLPVAGLDNGSLAAKQWAYLGFEAYEVTTGWTLAGTREVSGDAYFGSQSLGLPAAASVTTEVAVLPSASAYVLGFAVKTPASFTPSADTTWTIRYTGGGVAPDPVPISATDGTWAFRTIGLRFAADDRPTSITVTASNANDAEILIDSVYLIPLGSSFSAQAYEPRYNQTVSGMTMTGFTNRSLYDEFRQVTGSIDERGLLRRAGGKALSRTNSSDGQFSTRAPNADLKVVFADYGTCDDFCRGAEWQARWTPNDPGAWVQQPGLLTTDSGGLLRFVGDPSLTSAAVVVGIQPRSEAQSKSVSLSFAADYSIGWDPGIGWTAAGPGWSPQPVAHPATLASDWMLVFSDGQLLFFAGNQLIYSSPWSSGVPADITLVASGPLALRYLGVGGGPRVSLDYSDGNGVTLQSQTLHGDDASVAASITDALGRTVASTKFAPASFEKPADLPILAYLDGFVDRQAFLAAMADSWVLTGTVANYYRGQPINGYTPSDDGGYPYTGNRYELAPKGRKLETGQPGASTAIHAVDQPPSTRQTTWNQYGCNPAINLGGVELAAGSYYEELSTGPLGNATKRWRAFDRRQVAAELAGASAEILTQTMSQQEWLEQQGHVVGKTRASTPNQFDNTVFSNTLGEQVASQAPGIAAGWTLRDPSGRVRVAGLGDANTVAYVVYDGLGRALECGRIDATRDALPGVIDDPSWPLADPNRVVTRSFTYDGDGNDTWMLGQCQAVTTVTAAATTIDPLASPISVTESYTYDGRGRTTLMTQTIDDQASLPSASFRYAYNNTDEVVCVGYPEGSPITEVHYRYDDNGRLRCVGRTAGAADLASYGYAPNGDLISERIGDGVLDVANSYSSQGWLATTTVGINGGAPCWEQAYVYNPDSTVHARTDTSAAPLSAGVTSLAFTYDPRKQLESATASGALAWSESLSSTDLNGNILGAELDGVTMQATRAPDSDQIQSVQIGSQPATAIGHDRFGNLTSFGATITDYDPVLLQASGFSGPGGAALIGYGAASQRLIKQTLGADASTRLYFGGLSTRPLAVWEDGRWSAAVHGATGLLATIGERVCYPIKDALQSVRHLIDDQGAPIASFAYSAFGSLVASSGDTGVLLPRFMGQELDPETGYYAFPARLYDPVLRQFHGVDPQHQFPSPYVFVGNQPISNTDPTGEAAWFGLMAMSVVFAVGFGLSVATAGLSDLAAGAVESIMACAEGVEEVDEAVVFTDAILGEGEIESEVDELAQLIPKEESPQATPERTEATQPDYGTNSNTSTSSLDSIPEPVGAPAAAMGRAETVTRTVTHIGARAGGGVFMGAGESGALQMINPRNNFDWSDSGSRKDLIRAMVVGGLGGAITGGMASLVDMPLSKGLIRKVVGDSLIKQSLAVVAGKGLVGVGSSDINYLITSGFGPDKPTVLGLIGNGAWGAVSGAVGSALGEGFGLAKPRLQGAIVAIGSNLVICAEVTMMFNGLDQHRS</sequence>
<feature type="compositionally biased region" description="Polar residues" evidence="1">
    <location>
        <begin position="2588"/>
        <end position="2603"/>
    </location>
</feature>
<dbReference type="RefSeq" id="WP_052554522.1">
    <property type="nucleotide sequence ID" value="NZ_JMCC02000082.1"/>
</dbReference>
<proteinExistence type="predicted"/>
<comment type="caution">
    <text evidence="2">The sequence shown here is derived from an EMBL/GenBank/DDBJ whole genome shotgun (WGS) entry which is preliminary data.</text>
</comment>
<dbReference type="InterPro" id="IPR022385">
    <property type="entry name" value="Rhs_assc_core"/>
</dbReference>
<dbReference type="EMBL" id="JMCC02000082">
    <property type="protein sequence ID" value="KIG14003.1"/>
    <property type="molecule type" value="Genomic_DNA"/>
</dbReference>
<dbReference type="PANTHER" id="PTHR32305:SF15">
    <property type="entry name" value="PROTEIN RHSA-RELATED"/>
    <property type="match status" value="1"/>
</dbReference>
<accession>A0A0C1ZSE9</accession>
<evidence type="ECO:0000256" key="1">
    <source>
        <dbReference type="SAM" id="MobiDB-lite"/>
    </source>
</evidence>